<comment type="caution">
    <text evidence="6">The sequence shown here is derived from an EMBL/GenBank/DDBJ whole genome shotgun (WGS) entry which is preliminary data.</text>
</comment>
<accession>A0A418VS42</accession>
<dbReference type="PANTHER" id="PTHR43166:SF4">
    <property type="entry name" value="PHOSPHONATES IMPORT ATP-BINDING PROTEIN PHNC"/>
    <property type="match status" value="1"/>
</dbReference>
<dbReference type="SUPFAM" id="SSF52540">
    <property type="entry name" value="P-loop containing nucleoside triphosphate hydrolases"/>
    <property type="match status" value="1"/>
</dbReference>
<dbReference type="PIRSF" id="PIRSF039085">
    <property type="entry name" value="ABC_ATPase_HisP"/>
    <property type="match status" value="1"/>
</dbReference>
<dbReference type="EMBL" id="QYUL01000003">
    <property type="protein sequence ID" value="RJF79276.1"/>
    <property type="molecule type" value="Genomic_DNA"/>
</dbReference>
<name>A0A418VS42_9PROT</name>
<evidence type="ECO:0000259" key="5">
    <source>
        <dbReference type="PROSITE" id="PS50893"/>
    </source>
</evidence>
<proteinExistence type="inferred from homology"/>
<feature type="domain" description="ABC transporter" evidence="5">
    <location>
        <begin position="25"/>
        <end position="259"/>
    </location>
</feature>
<dbReference type="InterPro" id="IPR027417">
    <property type="entry name" value="P-loop_NTPase"/>
</dbReference>
<dbReference type="Gene3D" id="3.40.50.300">
    <property type="entry name" value="P-loop containing nucleotide triphosphate hydrolases"/>
    <property type="match status" value="1"/>
</dbReference>
<keyword evidence="7" id="KW-1185">Reference proteome</keyword>
<dbReference type="AlphaFoldDB" id="A0A418VS42"/>
<dbReference type="InterPro" id="IPR030679">
    <property type="entry name" value="ABC_ATPase_HisP-typ"/>
</dbReference>
<evidence type="ECO:0000256" key="2">
    <source>
        <dbReference type="ARBA" id="ARBA00022448"/>
    </source>
</evidence>
<organism evidence="6 7">
    <name type="scientific">Azospirillum cavernae</name>
    <dbReference type="NCBI Taxonomy" id="2320860"/>
    <lineage>
        <taxon>Bacteria</taxon>
        <taxon>Pseudomonadati</taxon>
        <taxon>Pseudomonadota</taxon>
        <taxon>Alphaproteobacteria</taxon>
        <taxon>Rhodospirillales</taxon>
        <taxon>Azospirillaceae</taxon>
        <taxon>Azospirillum</taxon>
    </lineage>
</organism>
<dbReference type="GO" id="GO:0005524">
    <property type="term" value="F:ATP binding"/>
    <property type="evidence" value="ECO:0007669"/>
    <property type="project" value="UniProtKB-KW"/>
</dbReference>
<dbReference type="Pfam" id="PF00005">
    <property type="entry name" value="ABC_tran"/>
    <property type="match status" value="1"/>
</dbReference>
<protein>
    <submittedName>
        <fullName evidence="6">Amino acid ABC transporter ATP-binding protein</fullName>
    </submittedName>
</protein>
<keyword evidence="4 6" id="KW-0067">ATP-binding</keyword>
<dbReference type="PANTHER" id="PTHR43166">
    <property type="entry name" value="AMINO ACID IMPORT ATP-BINDING PROTEIN"/>
    <property type="match status" value="1"/>
</dbReference>
<evidence type="ECO:0000256" key="1">
    <source>
        <dbReference type="ARBA" id="ARBA00005417"/>
    </source>
</evidence>
<dbReference type="GO" id="GO:0016887">
    <property type="term" value="F:ATP hydrolysis activity"/>
    <property type="evidence" value="ECO:0007669"/>
    <property type="project" value="InterPro"/>
</dbReference>
<dbReference type="FunFam" id="3.40.50.300:FF:000020">
    <property type="entry name" value="Amino acid ABC transporter ATP-binding component"/>
    <property type="match status" value="1"/>
</dbReference>
<evidence type="ECO:0000256" key="3">
    <source>
        <dbReference type="ARBA" id="ARBA00022741"/>
    </source>
</evidence>
<evidence type="ECO:0000256" key="4">
    <source>
        <dbReference type="ARBA" id="ARBA00022840"/>
    </source>
</evidence>
<dbReference type="Proteomes" id="UP000283458">
    <property type="component" value="Unassembled WGS sequence"/>
</dbReference>
<dbReference type="GO" id="GO:0015424">
    <property type="term" value="F:ABC-type amino acid transporter activity"/>
    <property type="evidence" value="ECO:0007669"/>
    <property type="project" value="InterPro"/>
</dbReference>
<keyword evidence="3" id="KW-0547">Nucleotide-binding</keyword>
<dbReference type="OrthoDB" id="9802264at2"/>
<dbReference type="InterPro" id="IPR017871">
    <property type="entry name" value="ABC_transporter-like_CS"/>
</dbReference>
<dbReference type="InterPro" id="IPR050086">
    <property type="entry name" value="MetN_ABC_transporter-like"/>
</dbReference>
<gene>
    <name evidence="6" type="ORF">D3877_20955</name>
</gene>
<dbReference type="PROSITE" id="PS00211">
    <property type="entry name" value="ABC_TRANSPORTER_1"/>
    <property type="match status" value="1"/>
</dbReference>
<reference evidence="6 7" key="1">
    <citation type="submission" date="2018-09" db="EMBL/GenBank/DDBJ databases">
        <authorList>
            <person name="Zhu H."/>
        </authorList>
    </citation>
    <scope>NUCLEOTIDE SEQUENCE [LARGE SCALE GENOMIC DNA]</scope>
    <source>
        <strain evidence="6 7">K2W22B-5</strain>
    </source>
</reference>
<dbReference type="CDD" id="cd03262">
    <property type="entry name" value="ABC_HisP_GlnQ"/>
    <property type="match status" value="1"/>
</dbReference>
<evidence type="ECO:0000313" key="6">
    <source>
        <dbReference type="EMBL" id="RJF79276.1"/>
    </source>
</evidence>
<evidence type="ECO:0000313" key="7">
    <source>
        <dbReference type="Proteomes" id="UP000283458"/>
    </source>
</evidence>
<keyword evidence="2" id="KW-0813">Transport</keyword>
<dbReference type="PROSITE" id="PS50893">
    <property type="entry name" value="ABC_TRANSPORTER_2"/>
    <property type="match status" value="1"/>
</dbReference>
<comment type="similarity">
    <text evidence="1">Belongs to the ABC transporter superfamily.</text>
</comment>
<dbReference type="InterPro" id="IPR003439">
    <property type="entry name" value="ABC_transporter-like_ATP-bd"/>
</dbReference>
<sequence length="264" mass="28543">MLDTIAERPAPAAVASARPAAAPAVMLANVRKSFGSTRVLNGVTLSVKRGDVTCVIGPSGSGKSTLLRCINALTPVDAGTVVVEGIAVHDPALDKLALRRRVGMVFQQYNLFPHKTALENVMMAPIHVLQEDREEVEARAVALLTKIRLLDKAHCYPGALSGGQQQRVAIARSLAMRPTIMLFDEVTAALDPVMVKEVLSTIRDLAEEGITCILVTHEMGFAREVADQVCFTDHGIVVEEGPPEMIFTQPEDPRTRDFLGHVTF</sequence>
<dbReference type="InterPro" id="IPR003593">
    <property type="entry name" value="AAA+_ATPase"/>
</dbReference>
<dbReference type="SMART" id="SM00382">
    <property type="entry name" value="AAA"/>
    <property type="match status" value="1"/>
</dbReference>